<keyword evidence="3 6" id="KW-0812">Transmembrane</keyword>
<evidence type="ECO:0000256" key="1">
    <source>
        <dbReference type="ARBA" id="ARBA00004141"/>
    </source>
</evidence>
<reference evidence="7 8" key="1">
    <citation type="submission" date="2016-11" db="EMBL/GenBank/DDBJ databases">
        <authorList>
            <person name="Jaros S."/>
            <person name="Januszkiewicz K."/>
            <person name="Wedrychowicz H."/>
        </authorList>
    </citation>
    <scope>NUCLEOTIDE SEQUENCE [LARGE SCALE GENOMIC DNA]</scope>
    <source>
        <strain evidence="7 8">DSM 17477</strain>
    </source>
</reference>
<organism evidence="7 8">
    <name type="scientific">Dethiosulfatibacter aminovorans DSM 17477</name>
    <dbReference type="NCBI Taxonomy" id="1121476"/>
    <lineage>
        <taxon>Bacteria</taxon>
        <taxon>Bacillati</taxon>
        <taxon>Bacillota</taxon>
        <taxon>Tissierellia</taxon>
        <taxon>Dethiosulfatibacter</taxon>
    </lineage>
</organism>
<feature type="transmembrane region" description="Helical" evidence="6">
    <location>
        <begin position="224"/>
        <end position="244"/>
    </location>
</feature>
<dbReference type="PANTHER" id="PTHR34857">
    <property type="entry name" value="SLL0384 PROTEIN"/>
    <property type="match status" value="1"/>
</dbReference>
<keyword evidence="4 6" id="KW-1133">Transmembrane helix</keyword>
<evidence type="ECO:0000256" key="3">
    <source>
        <dbReference type="ARBA" id="ARBA00022692"/>
    </source>
</evidence>
<feature type="transmembrane region" description="Helical" evidence="6">
    <location>
        <begin position="60"/>
        <end position="80"/>
    </location>
</feature>
<dbReference type="RefSeq" id="WP_073049460.1">
    <property type="nucleotide sequence ID" value="NZ_FQZL01000013.1"/>
</dbReference>
<evidence type="ECO:0000256" key="4">
    <source>
        <dbReference type="ARBA" id="ARBA00022989"/>
    </source>
</evidence>
<evidence type="ECO:0000313" key="8">
    <source>
        <dbReference type="Proteomes" id="UP000184052"/>
    </source>
</evidence>
<feature type="transmembrane region" description="Helical" evidence="6">
    <location>
        <begin position="100"/>
        <end position="122"/>
    </location>
</feature>
<dbReference type="Pfam" id="PF02361">
    <property type="entry name" value="CbiQ"/>
    <property type="match status" value="1"/>
</dbReference>
<dbReference type="GO" id="GO:0005886">
    <property type="term" value="C:plasma membrane"/>
    <property type="evidence" value="ECO:0007669"/>
    <property type="project" value="UniProtKB-ARBA"/>
</dbReference>
<evidence type="ECO:0000256" key="5">
    <source>
        <dbReference type="ARBA" id="ARBA00023136"/>
    </source>
</evidence>
<dbReference type="PANTHER" id="PTHR34857:SF2">
    <property type="entry name" value="SLL0384 PROTEIN"/>
    <property type="match status" value="1"/>
</dbReference>
<gene>
    <name evidence="7" type="ORF">SAMN02745751_02019</name>
</gene>
<feature type="transmembrane region" description="Helical" evidence="6">
    <location>
        <begin position="31"/>
        <end position="48"/>
    </location>
</feature>
<dbReference type="InterPro" id="IPR003339">
    <property type="entry name" value="ABC/ECF_trnsptr_transmembrane"/>
</dbReference>
<evidence type="ECO:0000256" key="6">
    <source>
        <dbReference type="SAM" id="Phobius"/>
    </source>
</evidence>
<proteinExistence type="predicted"/>
<dbReference type="CDD" id="cd16914">
    <property type="entry name" value="EcfT"/>
    <property type="match status" value="1"/>
</dbReference>
<dbReference type="STRING" id="1121476.SAMN02745751_02019"/>
<dbReference type="Proteomes" id="UP000184052">
    <property type="component" value="Unassembled WGS sequence"/>
</dbReference>
<name>A0A1M6HHF2_9FIRM</name>
<dbReference type="InterPro" id="IPR051611">
    <property type="entry name" value="ECF_transporter_component"/>
</dbReference>
<keyword evidence="8" id="KW-1185">Reference proteome</keyword>
<accession>A0A1M6HHF2</accession>
<protein>
    <submittedName>
        <fullName evidence="7">Energy-coupling factor transport system permease protein</fullName>
    </submittedName>
</protein>
<dbReference type="AlphaFoldDB" id="A0A1M6HHF2"/>
<sequence length="245" mass="27678">MIRDADPRTKLFIVMCISTLGLFFSNPWMQLTVFFLGLLAAFIFKASLMSSVKRLRKMMSVIVMIVILQSIFVKSGNVVIGTKNFTLITDEGLKRGFGFLMRLLVILISGTIISTCSMRMLVQGLVQMKLPYDMAFMTSVGIRFLPLLMEETKDTFTAIQLKGIDIRNLPLKRRFEIISYVFTPVIAGTLNKAKKLSLSVECRGFRAYDRRTSIIQLKFNRSDYMILAATAMLSLALILVNISVL</sequence>
<dbReference type="OrthoDB" id="1707244at2"/>
<evidence type="ECO:0000256" key="2">
    <source>
        <dbReference type="ARBA" id="ARBA00022475"/>
    </source>
</evidence>
<dbReference type="EMBL" id="FQZL01000013">
    <property type="protein sequence ID" value="SHJ21617.1"/>
    <property type="molecule type" value="Genomic_DNA"/>
</dbReference>
<keyword evidence="5 6" id="KW-0472">Membrane</keyword>
<comment type="subcellular location">
    <subcellularLocation>
        <location evidence="1">Membrane</location>
        <topology evidence="1">Multi-pass membrane protein</topology>
    </subcellularLocation>
</comment>
<evidence type="ECO:0000313" key="7">
    <source>
        <dbReference type="EMBL" id="SHJ21617.1"/>
    </source>
</evidence>
<keyword evidence="2" id="KW-1003">Cell membrane</keyword>